<dbReference type="EMBL" id="JACHXU010000017">
    <property type="protein sequence ID" value="MBB3208734.1"/>
    <property type="molecule type" value="Genomic_DNA"/>
</dbReference>
<sequence>MDDLPFWFHPDANAEVLAAHDRYFEVRPELAEDFEAELERSRRGIARSPQTWPAYLFGTQRYLMKRFPFFIVFRVTDVRIEIVAIAHECQRPGYWAGRSATQ</sequence>
<evidence type="ECO:0000313" key="1">
    <source>
        <dbReference type="EMBL" id="MBB3208734.1"/>
    </source>
</evidence>
<dbReference type="RefSeq" id="WP_184306863.1">
    <property type="nucleotide sequence ID" value="NZ_JACHXU010000017.1"/>
</dbReference>
<gene>
    <name evidence="1" type="ORF">FHS27_004566</name>
</gene>
<evidence type="ECO:0000313" key="2">
    <source>
        <dbReference type="Proteomes" id="UP000536179"/>
    </source>
</evidence>
<organism evidence="1 2">
    <name type="scientific">Aporhodopirellula rubra</name>
    <dbReference type="NCBI Taxonomy" id="980271"/>
    <lineage>
        <taxon>Bacteria</taxon>
        <taxon>Pseudomonadati</taxon>
        <taxon>Planctomycetota</taxon>
        <taxon>Planctomycetia</taxon>
        <taxon>Pirellulales</taxon>
        <taxon>Pirellulaceae</taxon>
        <taxon>Aporhodopirellula</taxon>
    </lineage>
</organism>
<proteinExistence type="predicted"/>
<dbReference type="AlphaFoldDB" id="A0A7W5H7T6"/>
<accession>A0A7W5H7T6</accession>
<dbReference type="Gene3D" id="3.30.2310.20">
    <property type="entry name" value="RelE-like"/>
    <property type="match status" value="1"/>
</dbReference>
<name>A0A7W5H7T6_9BACT</name>
<comment type="caution">
    <text evidence="1">The sequence shown here is derived from an EMBL/GenBank/DDBJ whole genome shotgun (WGS) entry which is preliminary data.</text>
</comment>
<evidence type="ECO:0008006" key="3">
    <source>
        <dbReference type="Google" id="ProtNLM"/>
    </source>
</evidence>
<dbReference type="InterPro" id="IPR035093">
    <property type="entry name" value="RelE/ParE_toxin_dom_sf"/>
</dbReference>
<protein>
    <recommendedName>
        <fullName evidence="3">Plasmid stabilization system protein</fullName>
    </recommendedName>
</protein>
<dbReference type="Proteomes" id="UP000536179">
    <property type="component" value="Unassembled WGS sequence"/>
</dbReference>
<keyword evidence="2" id="KW-1185">Reference proteome</keyword>
<reference evidence="1 2" key="1">
    <citation type="submission" date="2020-08" db="EMBL/GenBank/DDBJ databases">
        <title>Genomic Encyclopedia of Type Strains, Phase III (KMG-III): the genomes of soil and plant-associated and newly described type strains.</title>
        <authorList>
            <person name="Whitman W."/>
        </authorList>
    </citation>
    <scope>NUCLEOTIDE SEQUENCE [LARGE SCALE GENOMIC DNA]</scope>
    <source>
        <strain evidence="1 2">CECT 8075</strain>
    </source>
</reference>